<dbReference type="AlphaFoldDB" id="A0A1F7X311"/>
<organism evidence="3 4">
    <name type="scientific">Candidatus Woesebacteria bacterium RBG_13_34_9</name>
    <dbReference type="NCBI Taxonomy" id="1802477"/>
    <lineage>
        <taxon>Bacteria</taxon>
        <taxon>Candidatus Woeseibacteriota</taxon>
    </lineage>
</organism>
<dbReference type="HAMAP" id="MF_01139">
    <property type="entry name" value="ISPT"/>
    <property type="match status" value="1"/>
</dbReference>
<dbReference type="PANTHER" id="PTHR10291">
    <property type="entry name" value="DEHYDRODOLICHYL DIPHOSPHATE SYNTHASE FAMILY MEMBER"/>
    <property type="match status" value="1"/>
</dbReference>
<sequence>MAKGKIISIPKGTKIPDHIAIIPDGNRRWARARGFHTFEGHRRGFNAAVKVARAARQFGVHTVTLWGFSTENWDRTNEEINYLMKMYEKLIDDYLKEAKKEGVRIFHLGRKDRLPKFLLKKIVYAEESTRNNNRYIMNIAIDYGGQDDILRAVKKIIQAGIKPKDLTTQLFTSYTDLAAQPYPYVDLMIRTSGEQRSSGFLLWHSAYTEYYWENEHFPDFTPEKLKVAILDYSRRRRRFGGNDVEEHLKFKPEMVAKLELNWWRLANIPQGTRFRDYALKHVKEQFGLSKDLAKEAAYLMTQAVAQGKESKWKEAKTTLKKFYKLIKGEVKLAFEPEIVTSLEVKLNKELEDKNDIRQSIDAEETARELYAEVYRISLLQAAKLAHLRVLANIERNLAEKGLGEHHWVKAEDYLQKFYSALKERVA</sequence>
<dbReference type="EC" id="2.5.1.-" evidence="2"/>
<keyword evidence="1 2" id="KW-0808">Transferase</keyword>
<comment type="caution">
    <text evidence="2">Lacks conserved residue(s) required for the propagation of feature annotation.</text>
</comment>
<feature type="binding site" evidence="2">
    <location>
        <position position="24"/>
    </location>
    <ligand>
        <name>Mg(2+)</name>
        <dbReference type="ChEBI" id="CHEBI:18420"/>
    </ligand>
</feature>
<protein>
    <recommendedName>
        <fullName evidence="2">Isoprenyl transferase</fullName>
        <ecNumber evidence="2">2.5.1.-</ecNumber>
    </recommendedName>
</protein>
<feature type="binding site" evidence="2">
    <location>
        <position position="209"/>
    </location>
    <ligand>
        <name>Mg(2+)</name>
        <dbReference type="ChEBI" id="CHEBI:18420"/>
    </ligand>
</feature>
<dbReference type="CDD" id="cd00475">
    <property type="entry name" value="Cis_IPPS"/>
    <property type="match status" value="1"/>
</dbReference>
<evidence type="ECO:0000256" key="1">
    <source>
        <dbReference type="ARBA" id="ARBA00022679"/>
    </source>
</evidence>
<feature type="binding site" evidence="2">
    <location>
        <position position="75"/>
    </location>
    <ligand>
        <name>substrate</name>
    </ligand>
</feature>
<comment type="subunit">
    <text evidence="2">Homodimer.</text>
</comment>
<dbReference type="GO" id="GO:0016094">
    <property type="term" value="P:polyprenol biosynthetic process"/>
    <property type="evidence" value="ECO:0007669"/>
    <property type="project" value="TreeGrafter"/>
</dbReference>
<dbReference type="SUPFAM" id="SSF64005">
    <property type="entry name" value="Undecaprenyl diphosphate synthase"/>
    <property type="match status" value="1"/>
</dbReference>
<feature type="binding site" evidence="2">
    <location>
        <position position="73"/>
    </location>
    <ligand>
        <name>substrate</name>
    </ligand>
</feature>
<proteinExistence type="inferred from homology"/>
<dbReference type="EMBL" id="MGFP01000023">
    <property type="protein sequence ID" value="OGM09466.1"/>
    <property type="molecule type" value="Genomic_DNA"/>
</dbReference>
<feature type="active site" description="Proton acceptor" evidence="2">
    <location>
        <position position="72"/>
    </location>
</feature>
<keyword evidence="2" id="KW-0460">Magnesium</keyword>
<dbReference type="Gene3D" id="3.40.1180.10">
    <property type="entry name" value="Decaprenyl diphosphate synthase-like"/>
    <property type="match status" value="1"/>
</dbReference>
<dbReference type="GO" id="GO:0000287">
    <property type="term" value="F:magnesium ion binding"/>
    <property type="evidence" value="ECO:0007669"/>
    <property type="project" value="UniProtKB-UniRule"/>
</dbReference>
<dbReference type="PROSITE" id="PS01066">
    <property type="entry name" value="UPP_SYNTHASE"/>
    <property type="match status" value="1"/>
</dbReference>
<feature type="binding site" evidence="2">
    <location>
        <begin position="25"/>
        <end position="28"/>
    </location>
    <ligand>
        <name>substrate</name>
    </ligand>
</feature>
<evidence type="ECO:0000256" key="2">
    <source>
        <dbReference type="HAMAP-Rule" id="MF_01139"/>
    </source>
</evidence>
<evidence type="ECO:0000313" key="3">
    <source>
        <dbReference type="EMBL" id="OGM09466.1"/>
    </source>
</evidence>
<gene>
    <name evidence="3" type="ORF">A2159_00855</name>
</gene>
<evidence type="ECO:0000313" key="4">
    <source>
        <dbReference type="Proteomes" id="UP000179219"/>
    </source>
</evidence>
<feature type="binding site" evidence="2">
    <location>
        <position position="41"/>
    </location>
    <ligand>
        <name>substrate</name>
    </ligand>
</feature>
<dbReference type="NCBIfam" id="TIGR00055">
    <property type="entry name" value="uppS"/>
    <property type="match status" value="1"/>
</dbReference>
<dbReference type="PANTHER" id="PTHR10291:SF0">
    <property type="entry name" value="DEHYDRODOLICHYL DIPHOSPHATE SYNTHASE 2"/>
    <property type="match status" value="1"/>
</dbReference>
<feature type="binding site" evidence="2">
    <location>
        <position position="190"/>
    </location>
    <ligand>
        <name>substrate</name>
    </ligand>
</feature>
<dbReference type="GO" id="GO:0045547">
    <property type="term" value="F:ditrans,polycis-polyprenyl diphosphate synthase [(2E,6E)-farnesyl diphosphate specific] activity"/>
    <property type="evidence" value="ECO:0007669"/>
    <property type="project" value="TreeGrafter"/>
</dbReference>
<comment type="cofactor">
    <cofactor evidence="2">
        <name>Mg(2+)</name>
        <dbReference type="ChEBI" id="CHEBI:18420"/>
    </cofactor>
    <text evidence="2">Binds 2 magnesium ions per subunit.</text>
</comment>
<feature type="binding site" evidence="2">
    <location>
        <begin position="69"/>
        <end position="71"/>
    </location>
    <ligand>
        <name>substrate</name>
    </ligand>
</feature>
<comment type="function">
    <text evidence="2">Catalyzes the condensation of isopentenyl diphosphate (IPP) with allylic pyrophosphates generating different type of terpenoids.</text>
</comment>
<accession>A0A1F7X311</accession>
<keyword evidence="2" id="KW-0479">Metal-binding</keyword>
<dbReference type="InterPro" id="IPR001441">
    <property type="entry name" value="UPP_synth-like"/>
</dbReference>
<comment type="caution">
    <text evidence="3">The sequence shown here is derived from an EMBL/GenBank/DDBJ whole genome shotgun (WGS) entry which is preliminary data.</text>
</comment>
<dbReference type="InterPro" id="IPR018520">
    <property type="entry name" value="UPP_synth-like_CS"/>
</dbReference>
<feature type="active site" evidence="2">
    <location>
        <position position="24"/>
    </location>
</feature>
<name>A0A1F7X311_9BACT</name>
<dbReference type="Pfam" id="PF01255">
    <property type="entry name" value="Prenyltransf"/>
    <property type="match status" value="1"/>
</dbReference>
<dbReference type="InterPro" id="IPR036424">
    <property type="entry name" value="UPP_synth-like_sf"/>
</dbReference>
<comment type="similarity">
    <text evidence="2">Belongs to the UPP synthase family.</text>
</comment>
<dbReference type="Proteomes" id="UP000179219">
    <property type="component" value="Unassembled WGS sequence"/>
</dbReference>
<reference evidence="3 4" key="1">
    <citation type="journal article" date="2016" name="Nat. Commun.">
        <title>Thousands of microbial genomes shed light on interconnected biogeochemical processes in an aquifer system.</title>
        <authorList>
            <person name="Anantharaman K."/>
            <person name="Brown C.T."/>
            <person name="Hug L.A."/>
            <person name="Sharon I."/>
            <person name="Castelle C.J."/>
            <person name="Probst A.J."/>
            <person name="Thomas B.C."/>
            <person name="Singh A."/>
            <person name="Wilkins M.J."/>
            <person name="Karaoz U."/>
            <person name="Brodie E.L."/>
            <person name="Williams K.H."/>
            <person name="Hubbard S.S."/>
            <person name="Banfield J.F."/>
        </authorList>
    </citation>
    <scope>NUCLEOTIDE SEQUENCE [LARGE SCALE GENOMIC DNA]</scope>
</reference>
<feature type="binding site" evidence="2">
    <location>
        <begin position="196"/>
        <end position="198"/>
    </location>
    <ligand>
        <name>substrate</name>
    </ligand>
</feature>
<feature type="binding site" evidence="2">
    <location>
        <position position="29"/>
    </location>
    <ligand>
        <name>substrate</name>
    </ligand>
</feature>